<evidence type="ECO:0000256" key="6">
    <source>
        <dbReference type="ARBA" id="ARBA00022833"/>
    </source>
</evidence>
<dbReference type="Proteomes" id="UP000887013">
    <property type="component" value="Unassembled WGS sequence"/>
</dbReference>
<evidence type="ECO:0000313" key="13">
    <source>
        <dbReference type="EMBL" id="GFT27242.1"/>
    </source>
</evidence>
<dbReference type="GO" id="GO:0003677">
    <property type="term" value="F:DNA binding"/>
    <property type="evidence" value="ECO:0007669"/>
    <property type="project" value="UniProtKB-KW"/>
</dbReference>
<sequence>MRIHSDFSFKRHLENLSILAQGNFRYESNPFPSAFSSKKKNHRLYHREIYTCSITLVFQAGDLLPLELIFVNIVHTKHYTGPTGNDTSYTLEKNHLYVIFASLVLLPGSLCEYMPEFMPYGFQQPLNEIITHTEQIRTPRFRLRLFVCDICKKSFKQRVHLQDHMRSHTLEKPFKCHLCPQTFNRKSSAKRHLKVHWKD</sequence>
<evidence type="ECO:0000256" key="1">
    <source>
        <dbReference type="ARBA" id="ARBA00004123"/>
    </source>
</evidence>
<dbReference type="AlphaFoldDB" id="A0A8X6NPA9"/>
<dbReference type="GO" id="GO:0000981">
    <property type="term" value="F:DNA-binding transcription factor activity, RNA polymerase II-specific"/>
    <property type="evidence" value="ECO:0007669"/>
    <property type="project" value="TreeGrafter"/>
</dbReference>
<keyword evidence="3" id="KW-0479">Metal-binding</keyword>
<dbReference type="FunFam" id="3.30.160.60:FF:000145">
    <property type="entry name" value="Zinc finger protein 574"/>
    <property type="match status" value="1"/>
</dbReference>
<feature type="domain" description="C2H2-type" evidence="12">
    <location>
        <begin position="174"/>
        <end position="199"/>
    </location>
</feature>
<dbReference type="SMART" id="SM00355">
    <property type="entry name" value="ZnF_C2H2"/>
    <property type="match status" value="2"/>
</dbReference>
<dbReference type="FunFam" id="3.30.160.60:FF:001156">
    <property type="entry name" value="Zinc finger protein 407"/>
    <property type="match status" value="1"/>
</dbReference>
<gene>
    <name evidence="13" type="primary">NCL1_44168</name>
    <name evidence="13" type="ORF">NPIL_554211</name>
</gene>
<evidence type="ECO:0000256" key="5">
    <source>
        <dbReference type="ARBA" id="ARBA00022771"/>
    </source>
</evidence>
<evidence type="ECO:0000256" key="11">
    <source>
        <dbReference type="PROSITE-ProRule" id="PRU00042"/>
    </source>
</evidence>
<keyword evidence="14" id="KW-1185">Reference proteome</keyword>
<keyword evidence="8" id="KW-0238">DNA-binding</keyword>
<dbReference type="PROSITE" id="PS50157">
    <property type="entry name" value="ZINC_FINGER_C2H2_2"/>
    <property type="match status" value="2"/>
</dbReference>
<evidence type="ECO:0000256" key="3">
    <source>
        <dbReference type="ARBA" id="ARBA00022723"/>
    </source>
</evidence>
<dbReference type="SUPFAM" id="SSF57667">
    <property type="entry name" value="beta-beta-alpha zinc fingers"/>
    <property type="match status" value="1"/>
</dbReference>
<keyword evidence="4" id="KW-0677">Repeat</keyword>
<feature type="domain" description="C2H2-type" evidence="12">
    <location>
        <begin position="146"/>
        <end position="173"/>
    </location>
</feature>
<organism evidence="13 14">
    <name type="scientific">Nephila pilipes</name>
    <name type="common">Giant wood spider</name>
    <name type="synonym">Nephila maculata</name>
    <dbReference type="NCBI Taxonomy" id="299642"/>
    <lineage>
        <taxon>Eukaryota</taxon>
        <taxon>Metazoa</taxon>
        <taxon>Ecdysozoa</taxon>
        <taxon>Arthropoda</taxon>
        <taxon>Chelicerata</taxon>
        <taxon>Arachnida</taxon>
        <taxon>Araneae</taxon>
        <taxon>Araneomorphae</taxon>
        <taxon>Entelegynae</taxon>
        <taxon>Araneoidea</taxon>
        <taxon>Nephilidae</taxon>
        <taxon>Nephila</taxon>
    </lineage>
</organism>
<dbReference type="PANTHER" id="PTHR24394:SF44">
    <property type="entry name" value="ZINC FINGER PROTEIN 271-LIKE"/>
    <property type="match status" value="1"/>
</dbReference>
<proteinExistence type="inferred from homology"/>
<keyword evidence="5 11" id="KW-0863">Zinc-finger</keyword>
<dbReference type="InterPro" id="IPR013087">
    <property type="entry name" value="Znf_C2H2_type"/>
</dbReference>
<name>A0A8X6NPA9_NEPPI</name>
<accession>A0A8X6NPA9</accession>
<dbReference type="PANTHER" id="PTHR24394">
    <property type="entry name" value="ZINC FINGER PROTEIN"/>
    <property type="match status" value="1"/>
</dbReference>
<dbReference type="OrthoDB" id="8117402at2759"/>
<dbReference type="Gene3D" id="3.30.160.60">
    <property type="entry name" value="Classic Zinc Finger"/>
    <property type="match status" value="2"/>
</dbReference>
<evidence type="ECO:0000256" key="4">
    <source>
        <dbReference type="ARBA" id="ARBA00022737"/>
    </source>
</evidence>
<evidence type="ECO:0000256" key="9">
    <source>
        <dbReference type="ARBA" id="ARBA00023163"/>
    </source>
</evidence>
<dbReference type="PROSITE" id="PS00028">
    <property type="entry name" value="ZINC_FINGER_C2H2_1"/>
    <property type="match status" value="2"/>
</dbReference>
<keyword evidence="10" id="KW-0539">Nucleus</keyword>
<evidence type="ECO:0000256" key="7">
    <source>
        <dbReference type="ARBA" id="ARBA00023015"/>
    </source>
</evidence>
<protein>
    <submittedName>
        <fullName evidence="13">Zinc finger protein</fullName>
    </submittedName>
</protein>
<dbReference type="GO" id="GO:0005634">
    <property type="term" value="C:nucleus"/>
    <property type="evidence" value="ECO:0007669"/>
    <property type="project" value="UniProtKB-SubCell"/>
</dbReference>
<dbReference type="InterPro" id="IPR036236">
    <property type="entry name" value="Znf_C2H2_sf"/>
</dbReference>
<keyword evidence="6" id="KW-0862">Zinc</keyword>
<keyword evidence="7" id="KW-0805">Transcription regulation</keyword>
<keyword evidence="9" id="KW-0804">Transcription</keyword>
<dbReference type="GO" id="GO:0008270">
    <property type="term" value="F:zinc ion binding"/>
    <property type="evidence" value="ECO:0007669"/>
    <property type="project" value="UniProtKB-KW"/>
</dbReference>
<evidence type="ECO:0000256" key="2">
    <source>
        <dbReference type="ARBA" id="ARBA00006991"/>
    </source>
</evidence>
<comment type="similarity">
    <text evidence="2">Belongs to the krueppel C2H2-type zinc-finger protein family.</text>
</comment>
<comment type="subcellular location">
    <subcellularLocation>
        <location evidence="1">Nucleus</location>
    </subcellularLocation>
</comment>
<reference evidence="13" key="1">
    <citation type="submission" date="2020-08" db="EMBL/GenBank/DDBJ databases">
        <title>Multicomponent nature underlies the extraordinary mechanical properties of spider dragline silk.</title>
        <authorList>
            <person name="Kono N."/>
            <person name="Nakamura H."/>
            <person name="Mori M."/>
            <person name="Yoshida Y."/>
            <person name="Ohtoshi R."/>
            <person name="Malay A.D."/>
            <person name="Moran D.A.P."/>
            <person name="Tomita M."/>
            <person name="Numata K."/>
            <person name="Arakawa K."/>
        </authorList>
    </citation>
    <scope>NUCLEOTIDE SEQUENCE</scope>
</reference>
<evidence type="ECO:0000256" key="10">
    <source>
        <dbReference type="ARBA" id="ARBA00023242"/>
    </source>
</evidence>
<dbReference type="EMBL" id="BMAW01012166">
    <property type="protein sequence ID" value="GFT27242.1"/>
    <property type="molecule type" value="Genomic_DNA"/>
</dbReference>
<evidence type="ECO:0000256" key="8">
    <source>
        <dbReference type="ARBA" id="ARBA00023125"/>
    </source>
</evidence>
<evidence type="ECO:0000313" key="14">
    <source>
        <dbReference type="Proteomes" id="UP000887013"/>
    </source>
</evidence>
<dbReference type="Pfam" id="PF00096">
    <property type="entry name" value="zf-C2H2"/>
    <property type="match status" value="2"/>
</dbReference>
<comment type="caution">
    <text evidence="13">The sequence shown here is derived from an EMBL/GenBank/DDBJ whole genome shotgun (WGS) entry which is preliminary data.</text>
</comment>
<evidence type="ECO:0000259" key="12">
    <source>
        <dbReference type="PROSITE" id="PS50157"/>
    </source>
</evidence>